<evidence type="ECO:0000256" key="2">
    <source>
        <dbReference type="ARBA" id="ARBA00022737"/>
    </source>
</evidence>
<dbReference type="Gene3D" id="3.80.10.10">
    <property type="entry name" value="Ribonuclease Inhibitor"/>
    <property type="match status" value="4"/>
</dbReference>
<proteinExistence type="predicted"/>
<evidence type="ECO:0000256" key="1">
    <source>
        <dbReference type="ARBA" id="ARBA00022614"/>
    </source>
</evidence>
<reference evidence="5" key="1">
    <citation type="submission" date="2025-08" db="UniProtKB">
        <authorList>
            <consortium name="RefSeq"/>
        </authorList>
    </citation>
    <scope>IDENTIFICATION</scope>
</reference>
<dbReference type="InterPro" id="IPR003591">
    <property type="entry name" value="Leu-rich_rpt_typical-subtyp"/>
</dbReference>
<dbReference type="SMART" id="SM00369">
    <property type="entry name" value="LRR_TYP"/>
    <property type="match status" value="13"/>
</dbReference>
<dbReference type="GeneID" id="117361037"/>
<keyword evidence="2" id="KW-0677">Repeat</keyword>
<evidence type="ECO:0000313" key="5">
    <source>
        <dbReference type="RefSeq" id="XP_033801715.1"/>
    </source>
</evidence>
<keyword evidence="1" id="KW-0433">Leucine-rich repeat</keyword>
<evidence type="ECO:0000256" key="3">
    <source>
        <dbReference type="SAM" id="Phobius"/>
    </source>
</evidence>
<dbReference type="PROSITE" id="PS51450">
    <property type="entry name" value="LRR"/>
    <property type="match status" value="5"/>
</dbReference>
<dbReference type="InParanoid" id="A0A6P8R0Y4"/>
<gene>
    <name evidence="5" type="primary">LOC117361037</name>
</gene>
<evidence type="ECO:0000313" key="4">
    <source>
        <dbReference type="Proteomes" id="UP000515159"/>
    </source>
</evidence>
<keyword evidence="3" id="KW-0472">Membrane</keyword>
<dbReference type="OrthoDB" id="8195690at2759"/>
<dbReference type="PANTHER" id="PTHR45617">
    <property type="entry name" value="LEUCINE RICH REPEAT FAMILY PROTEIN"/>
    <property type="match status" value="1"/>
</dbReference>
<keyword evidence="4" id="KW-1185">Reference proteome</keyword>
<dbReference type="InterPro" id="IPR032675">
    <property type="entry name" value="LRR_dom_sf"/>
</dbReference>
<dbReference type="PRINTS" id="PR00019">
    <property type="entry name" value="LEURICHRPT"/>
</dbReference>
<dbReference type="SMART" id="SM00364">
    <property type="entry name" value="LRR_BAC"/>
    <property type="match status" value="5"/>
</dbReference>
<dbReference type="RefSeq" id="XP_033801715.1">
    <property type="nucleotide sequence ID" value="XM_033945824.1"/>
</dbReference>
<dbReference type="SMART" id="SM00365">
    <property type="entry name" value="LRR_SD22"/>
    <property type="match status" value="5"/>
</dbReference>
<dbReference type="Pfam" id="PF13855">
    <property type="entry name" value="LRR_8"/>
    <property type="match status" value="5"/>
</dbReference>
<protein>
    <submittedName>
        <fullName evidence="5">Transforming growth factor beta activator LRRC32-like</fullName>
    </submittedName>
</protein>
<dbReference type="Proteomes" id="UP000515159">
    <property type="component" value="Chromosome 5"/>
</dbReference>
<dbReference type="Pfam" id="PF00560">
    <property type="entry name" value="LRR_1"/>
    <property type="match status" value="2"/>
</dbReference>
<dbReference type="KEGG" id="gsh:117361037"/>
<dbReference type="SUPFAM" id="SSF52058">
    <property type="entry name" value="L domain-like"/>
    <property type="match status" value="2"/>
</dbReference>
<dbReference type="InterPro" id="IPR001611">
    <property type="entry name" value="Leu-rich_rpt"/>
</dbReference>
<name>A0A6P8R0Y4_GEOSA</name>
<sequence>MDHVVWHYRNLSVFPEDLASGLKTLDLSHNVIQSLAESFTSKLFSLQHLNLSFNRLDSIKGGALRALPQLQSLILAFNQLHRNYLSNGKALESLPRLKFLDLSANNLDSDMACWYLMNISSLEKLDLSCNKMTKVSAGMFHGTLNLLQISLSNNYITAIEEGAFESLANLRLLNLAINSLHCISKFDLIHLQVLNLSHNSLEFFVSEESDEPHQLQVLDLSHNQLSYFPLLPKVHHIQYLNLSSNAMVALVPSSVNATEPLRTTAWYKEITNLDLPTAIYKRAAGLVKVVHLDLSNNQFSSFPIHFLASLCSLQHLRMARNCLQDLTLMQTSSNLTSSEDMSNTRDRHNLIFKSLRTLELQGNSIQILPRWLFVVMPNLVKIDLSHNNIEPCRWQTTSEIKSLESLDPTDTEDCVTFSSVPNLKELNLRGNGITRLSPYMFNQTPLISLDLSANKGLHIPGRAMMGLELSLQKLSLRENQMDSSEMTIPCLKTLKILDLSDNQLNVLPSNFDCSPLESLDIRNNSLEMSWKSLPASWAANLQTLYISGNLLSCCALSWLKSLQFAKVNVPDLDEAHCVYHDKDGSSPAKVAWDHSSMCPQMGTSGVSEILVIGAIVLLLTVCCGMFIFYLKKRCTHPKVGFRHYSVSSRPGGKRAEGTPLSVI</sequence>
<accession>A0A6P8R0Y4</accession>
<keyword evidence="3" id="KW-1133">Transmembrane helix</keyword>
<organism evidence="4 5">
    <name type="scientific">Geotrypetes seraphini</name>
    <name type="common">Gaboon caecilian</name>
    <name type="synonym">Caecilia seraphini</name>
    <dbReference type="NCBI Taxonomy" id="260995"/>
    <lineage>
        <taxon>Eukaryota</taxon>
        <taxon>Metazoa</taxon>
        <taxon>Chordata</taxon>
        <taxon>Craniata</taxon>
        <taxon>Vertebrata</taxon>
        <taxon>Euteleostomi</taxon>
        <taxon>Amphibia</taxon>
        <taxon>Gymnophiona</taxon>
        <taxon>Geotrypetes</taxon>
    </lineage>
</organism>
<keyword evidence="3" id="KW-0812">Transmembrane</keyword>
<feature type="transmembrane region" description="Helical" evidence="3">
    <location>
        <begin position="609"/>
        <end position="630"/>
    </location>
</feature>
<dbReference type="AlphaFoldDB" id="A0A6P8R0Y4"/>